<name>A0A432YF14_9GAMM</name>
<gene>
    <name evidence="3" type="ORF">CWI71_08990</name>
</gene>
<dbReference type="RefSeq" id="WP_126754930.1">
    <property type="nucleotide sequence ID" value="NZ_PIPY01000008.1"/>
</dbReference>
<dbReference type="EMBL" id="PIPY01000008">
    <property type="protein sequence ID" value="RUO59543.1"/>
    <property type="molecule type" value="Genomic_DNA"/>
</dbReference>
<evidence type="ECO:0000256" key="1">
    <source>
        <dbReference type="SAM" id="SignalP"/>
    </source>
</evidence>
<reference evidence="4" key="1">
    <citation type="journal article" date="2018" name="Front. Microbiol.">
        <title>Genome-Based Analysis Reveals the Taxonomy and Diversity of the Family Idiomarinaceae.</title>
        <authorList>
            <person name="Liu Y."/>
            <person name="Lai Q."/>
            <person name="Shao Z."/>
        </authorList>
    </citation>
    <scope>NUCLEOTIDE SEQUENCE [LARGE SCALE GENOMIC DNA]</scope>
    <source>
        <strain evidence="4">CVS-6</strain>
    </source>
</reference>
<dbReference type="Proteomes" id="UP000288259">
    <property type="component" value="Unassembled WGS sequence"/>
</dbReference>
<dbReference type="Gene3D" id="3.30.1150.10">
    <property type="match status" value="1"/>
</dbReference>
<organism evidence="3 4">
    <name type="scientific">Pseudidiomarina insulisalsae</name>
    <dbReference type="NCBI Taxonomy" id="575789"/>
    <lineage>
        <taxon>Bacteria</taxon>
        <taxon>Pseudomonadati</taxon>
        <taxon>Pseudomonadota</taxon>
        <taxon>Gammaproteobacteria</taxon>
        <taxon>Alteromonadales</taxon>
        <taxon>Idiomarinaceae</taxon>
        <taxon>Pseudidiomarina</taxon>
    </lineage>
</organism>
<proteinExistence type="predicted"/>
<feature type="domain" description="TonB C-terminal" evidence="2">
    <location>
        <begin position="50"/>
        <end position="122"/>
    </location>
</feature>
<comment type="caution">
    <text evidence="3">The sequence shown here is derived from an EMBL/GenBank/DDBJ whole genome shotgun (WGS) entry which is preliminary data.</text>
</comment>
<dbReference type="GO" id="GO:0055085">
    <property type="term" value="P:transmembrane transport"/>
    <property type="evidence" value="ECO:0007669"/>
    <property type="project" value="InterPro"/>
</dbReference>
<evidence type="ECO:0000313" key="4">
    <source>
        <dbReference type="Proteomes" id="UP000288259"/>
    </source>
</evidence>
<evidence type="ECO:0000313" key="3">
    <source>
        <dbReference type="EMBL" id="RUO59543.1"/>
    </source>
</evidence>
<keyword evidence="4" id="KW-1185">Reference proteome</keyword>
<dbReference type="SUPFAM" id="SSF74653">
    <property type="entry name" value="TolA/TonB C-terminal domain"/>
    <property type="match status" value="1"/>
</dbReference>
<keyword evidence="1" id="KW-0732">Signal</keyword>
<dbReference type="AlphaFoldDB" id="A0A432YF14"/>
<dbReference type="InterPro" id="IPR037682">
    <property type="entry name" value="TonB_C"/>
</dbReference>
<dbReference type="Pfam" id="PF03544">
    <property type="entry name" value="TonB_C"/>
    <property type="match status" value="1"/>
</dbReference>
<sequence>MKSLIGVLLITFLVSGRAAAEVENGYSDLPVTENELQADKWSELVRFPARYPQSAVLNGTEGCATVEYVITPENEIEDIRVTLATNREFAIAAAKVVQKWKWADLPTNIISEPVRTQTKFDFCFNKGNQSCTFVAADYSCPGEDVIYSRGMRR</sequence>
<feature type="chain" id="PRO_5019161896" description="TonB C-terminal domain-containing protein" evidence="1">
    <location>
        <begin position="21"/>
        <end position="153"/>
    </location>
</feature>
<accession>A0A432YF14</accession>
<feature type="signal peptide" evidence="1">
    <location>
        <begin position="1"/>
        <end position="20"/>
    </location>
</feature>
<evidence type="ECO:0000259" key="2">
    <source>
        <dbReference type="Pfam" id="PF03544"/>
    </source>
</evidence>
<dbReference type="OrthoDB" id="6335014at2"/>
<protein>
    <recommendedName>
        <fullName evidence="2">TonB C-terminal domain-containing protein</fullName>
    </recommendedName>
</protein>